<evidence type="ECO:0000313" key="3">
    <source>
        <dbReference type="EMBL" id="MBB4001817.1"/>
    </source>
</evidence>
<feature type="compositionally biased region" description="Pro residues" evidence="1">
    <location>
        <begin position="212"/>
        <end position="221"/>
    </location>
</feature>
<evidence type="ECO:0000256" key="2">
    <source>
        <dbReference type="SAM" id="Phobius"/>
    </source>
</evidence>
<dbReference type="RefSeq" id="WP_183206297.1">
    <property type="nucleotide sequence ID" value="NZ_JAAAMM010000001.1"/>
</dbReference>
<keyword evidence="2" id="KW-1133">Transmembrane helix</keyword>
<feature type="compositionally biased region" description="Low complexity" evidence="1">
    <location>
        <begin position="284"/>
        <end position="303"/>
    </location>
</feature>
<feature type="compositionally biased region" description="Basic and acidic residues" evidence="1">
    <location>
        <begin position="191"/>
        <end position="208"/>
    </location>
</feature>
<name>A0A7W6MNG2_9HYPH</name>
<dbReference type="AlphaFoldDB" id="A0A7W6MNG2"/>
<feature type="region of interest" description="Disordered" evidence="1">
    <location>
        <begin position="102"/>
        <end position="486"/>
    </location>
</feature>
<feature type="compositionally biased region" description="Basic and acidic residues" evidence="1">
    <location>
        <begin position="305"/>
        <end position="315"/>
    </location>
</feature>
<feature type="compositionally biased region" description="Basic and acidic residues" evidence="1">
    <location>
        <begin position="272"/>
        <end position="283"/>
    </location>
</feature>
<comment type="caution">
    <text evidence="3">The sequence shown here is derived from an EMBL/GenBank/DDBJ whole genome shotgun (WGS) entry which is preliminary data.</text>
</comment>
<feature type="transmembrane region" description="Helical" evidence="2">
    <location>
        <begin position="12"/>
        <end position="37"/>
    </location>
</feature>
<protein>
    <recommendedName>
        <fullName evidence="5">Flagellar biosynthesis protein FliO</fullName>
    </recommendedName>
</protein>
<keyword evidence="4" id="KW-1185">Reference proteome</keyword>
<gene>
    <name evidence="3" type="ORF">GGR03_000864</name>
</gene>
<evidence type="ECO:0000256" key="1">
    <source>
        <dbReference type="SAM" id="MobiDB-lite"/>
    </source>
</evidence>
<evidence type="ECO:0000313" key="4">
    <source>
        <dbReference type="Proteomes" id="UP000588647"/>
    </source>
</evidence>
<accession>A0A7W6MNG2</accession>
<sequence length="486" mass="51080">MPQWLVDIVGESLAPIVWVAIVALVVCLLAIVVILLARKAFGGIGGGGFKTRAPRLAVMDVARIDEKRRLVLVRRDEVEHLVLVGGQTDILLEGNILRVPASRSRTEPQLDRLPEPGDAPAARRWDGPSNGDERQARPHVAPPPAPARHEPRHGAQSGDEPGSDPRAEAAPSPVVTPAPAPVVAPTRPAAPRRDPAPLPDSRRPEPEAVRLPPRPPVPPVQPRSMATPTLPVAAPREEAAAPQPSPNVSPEGAGRIEPSLAMPDPQPTPEMSRQRAELRERLSRSASPVLPRAPAAAASAVTPDKPAEASPERRPLSVRSFATAIQNRGAPLEPQAPAVPAKPPVADAPIAASAPPVAPVPSAATRDEPAGASMPEPSLEDFLSAELDSELSRDEAPPVAAEKAISEPQDEAGPALAPPLVEPAHRPATAAPGAVAEIGPNTNRDKRHSPATGEAATPARKLTLEEEMERLLGDFSFGESDRRDRG</sequence>
<reference evidence="3 4" key="1">
    <citation type="submission" date="2020-08" db="EMBL/GenBank/DDBJ databases">
        <title>Genomic Encyclopedia of Type Strains, Phase IV (KMG-IV): sequencing the most valuable type-strain genomes for metagenomic binning, comparative biology and taxonomic classification.</title>
        <authorList>
            <person name="Goeker M."/>
        </authorList>
    </citation>
    <scope>NUCLEOTIDE SEQUENCE [LARGE SCALE GENOMIC DNA]</scope>
    <source>
        <strain evidence="3 4">DSM 103570</strain>
    </source>
</reference>
<proteinExistence type="predicted"/>
<dbReference type="EMBL" id="JACIEM010000001">
    <property type="protein sequence ID" value="MBB4001817.1"/>
    <property type="molecule type" value="Genomic_DNA"/>
</dbReference>
<evidence type="ECO:0008006" key="5">
    <source>
        <dbReference type="Google" id="ProtNLM"/>
    </source>
</evidence>
<dbReference type="Proteomes" id="UP000588647">
    <property type="component" value="Unassembled WGS sequence"/>
</dbReference>
<organism evidence="3 4">
    <name type="scientific">Aurantimonas endophytica</name>
    <dbReference type="NCBI Taxonomy" id="1522175"/>
    <lineage>
        <taxon>Bacteria</taxon>
        <taxon>Pseudomonadati</taxon>
        <taxon>Pseudomonadota</taxon>
        <taxon>Alphaproteobacteria</taxon>
        <taxon>Hyphomicrobiales</taxon>
        <taxon>Aurantimonadaceae</taxon>
        <taxon>Aurantimonas</taxon>
    </lineage>
</organism>
<feature type="compositionally biased region" description="Low complexity" evidence="1">
    <location>
        <begin position="335"/>
        <end position="364"/>
    </location>
</feature>
<keyword evidence="2" id="KW-0812">Transmembrane</keyword>
<keyword evidence="2" id="KW-0472">Membrane</keyword>
<feature type="compositionally biased region" description="Basic and acidic residues" evidence="1">
    <location>
        <begin position="104"/>
        <end position="136"/>
    </location>
</feature>